<keyword evidence="1" id="KW-0805">Transcription regulation</keyword>
<accession>A0A8J7MTD6</accession>
<feature type="domain" description="HTH gntR-type" evidence="5">
    <location>
        <begin position="18"/>
        <end position="86"/>
    </location>
</feature>
<evidence type="ECO:0000313" key="7">
    <source>
        <dbReference type="Proteomes" id="UP000619033"/>
    </source>
</evidence>
<proteinExistence type="predicted"/>
<dbReference type="EMBL" id="JAESVP010000007">
    <property type="protein sequence ID" value="MBL4929231.1"/>
    <property type="molecule type" value="Genomic_DNA"/>
</dbReference>
<dbReference type="RefSeq" id="WP_202661773.1">
    <property type="nucleotide sequence ID" value="NZ_JAESVP010000007.1"/>
</dbReference>
<evidence type="ECO:0000256" key="3">
    <source>
        <dbReference type="ARBA" id="ARBA00023163"/>
    </source>
</evidence>
<dbReference type="SMART" id="SM00345">
    <property type="entry name" value="HTH_GNTR"/>
    <property type="match status" value="1"/>
</dbReference>
<dbReference type="PROSITE" id="PS50949">
    <property type="entry name" value="HTH_GNTR"/>
    <property type="match status" value="1"/>
</dbReference>
<dbReference type="PANTHER" id="PTHR43537">
    <property type="entry name" value="TRANSCRIPTIONAL REGULATOR, GNTR FAMILY"/>
    <property type="match status" value="1"/>
</dbReference>
<feature type="transmembrane region" description="Helical" evidence="4">
    <location>
        <begin position="20"/>
        <end position="43"/>
    </location>
</feature>
<dbReference type="InterPro" id="IPR008920">
    <property type="entry name" value="TF_FadR/GntR_C"/>
</dbReference>
<evidence type="ECO:0000256" key="2">
    <source>
        <dbReference type="ARBA" id="ARBA00023125"/>
    </source>
</evidence>
<dbReference type="PANTHER" id="PTHR43537:SF44">
    <property type="entry name" value="GNTR FAMILY REGULATORY PROTEIN"/>
    <property type="match status" value="1"/>
</dbReference>
<comment type="caution">
    <text evidence="6">The sequence shown here is derived from an EMBL/GenBank/DDBJ whole genome shotgun (WGS) entry which is preliminary data.</text>
</comment>
<evidence type="ECO:0000256" key="4">
    <source>
        <dbReference type="SAM" id="Phobius"/>
    </source>
</evidence>
<gene>
    <name evidence="6" type="ORF">JI744_14070</name>
</gene>
<dbReference type="InterPro" id="IPR011711">
    <property type="entry name" value="GntR_C"/>
</dbReference>
<dbReference type="InterPro" id="IPR036388">
    <property type="entry name" value="WH-like_DNA-bd_sf"/>
</dbReference>
<dbReference type="InterPro" id="IPR000524">
    <property type="entry name" value="Tscrpt_reg_HTH_GntR"/>
</dbReference>
<evidence type="ECO:0000259" key="5">
    <source>
        <dbReference type="PROSITE" id="PS50949"/>
    </source>
</evidence>
<keyword evidence="4" id="KW-0472">Membrane</keyword>
<evidence type="ECO:0000256" key="1">
    <source>
        <dbReference type="ARBA" id="ARBA00023015"/>
    </source>
</evidence>
<dbReference type="AlphaFoldDB" id="A0A8J7MTD6"/>
<dbReference type="Pfam" id="PF00392">
    <property type="entry name" value="GntR"/>
    <property type="match status" value="1"/>
</dbReference>
<dbReference type="Gene3D" id="1.10.10.10">
    <property type="entry name" value="Winged helix-like DNA-binding domain superfamily/Winged helix DNA-binding domain"/>
    <property type="match status" value="1"/>
</dbReference>
<dbReference type="GO" id="GO:0003700">
    <property type="term" value="F:DNA-binding transcription factor activity"/>
    <property type="evidence" value="ECO:0007669"/>
    <property type="project" value="InterPro"/>
</dbReference>
<dbReference type="Pfam" id="PF07729">
    <property type="entry name" value="FCD"/>
    <property type="match status" value="1"/>
</dbReference>
<dbReference type="Gene3D" id="1.20.120.530">
    <property type="entry name" value="GntR ligand-binding domain-like"/>
    <property type="match status" value="1"/>
</dbReference>
<dbReference type="InterPro" id="IPR036390">
    <property type="entry name" value="WH_DNA-bd_sf"/>
</dbReference>
<dbReference type="CDD" id="cd07377">
    <property type="entry name" value="WHTH_GntR"/>
    <property type="match status" value="1"/>
</dbReference>
<name>A0A8J7MTD6_9RHOB</name>
<sequence>MSEPGSLIRTLSGRQAARNYHSYVINEVGAAIVGGAMAVGSILPGDAEMMERFGVSRTVLREALKTLEAKGLVEARAKVGTRVLPQARWNLFDRQVLLWVLESGPSPAFLDSFGIVRRSLQLEAAGLAARHREAEHIRLLRYWQTQRQVMSHQPEPFAMAEFELFRVICEASANPFIRAASGLVEFGVAIDIGARLTAGLAPAQGLAPRDATEHLALMTALEAGEPQAARAAMQALLDRALLDRAAEDQPPATGAI</sequence>
<dbReference type="SUPFAM" id="SSF46785">
    <property type="entry name" value="Winged helix' DNA-binding domain"/>
    <property type="match status" value="1"/>
</dbReference>
<organism evidence="6 7">
    <name type="scientific">Fuscibacter oryzae</name>
    <dbReference type="NCBI Taxonomy" id="2803939"/>
    <lineage>
        <taxon>Bacteria</taxon>
        <taxon>Pseudomonadati</taxon>
        <taxon>Pseudomonadota</taxon>
        <taxon>Alphaproteobacteria</taxon>
        <taxon>Rhodobacterales</taxon>
        <taxon>Paracoccaceae</taxon>
        <taxon>Fuscibacter</taxon>
    </lineage>
</organism>
<dbReference type="Proteomes" id="UP000619033">
    <property type="component" value="Unassembled WGS sequence"/>
</dbReference>
<keyword evidence="4" id="KW-1133">Transmembrane helix</keyword>
<keyword evidence="3" id="KW-0804">Transcription</keyword>
<keyword evidence="7" id="KW-1185">Reference proteome</keyword>
<dbReference type="SMART" id="SM00895">
    <property type="entry name" value="FCD"/>
    <property type="match status" value="1"/>
</dbReference>
<keyword evidence="4" id="KW-0812">Transmembrane</keyword>
<reference evidence="6" key="1">
    <citation type="submission" date="2021-01" db="EMBL/GenBank/DDBJ databases">
        <title>Genome seq and assembly of Tabrizicola sp. KVB23.</title>
        <authorList>
            <person name="Chhetri G."/>
        </authorList>
    </citation>
    <scope>NUCLEOTIDE SEQUENCE</scope>
    <source>
        <strain evidence="6">KVB23</strain>
    </source>
</reference>
<keyword evidence="2" id="KW-0238">DNA-binding</keyword>
<evidence type="ECO:0000313" key="6">
    <source>
        <dbReference type="EMBL" id="MBL4929231.1"/>
    </source>
</evidence>
<dbReference type="PRINTS" id="PR00035">
    <property type="entry name" value="HTHGNTR"/>
</dbReference>
<dbReference type="GO" id="GO:0003677">
    <property type="term" value="F:DNA binding"/>
    <property type="evidence" value="ECO:0007669"/>
    <property type="project" value="UniProtKB-KW"/>
</dbReference>
<protein>
    <submittedName>
        <fullName evidence="6">FadR family transcriptional regulator</fullName>
    </submittedName>
</protein>
<dbReference type="SUPFAM" id="SSF48008">
    <property type="entry name" value="GntR ligand-binding domain-like"/>
    <property type="match status" value="1"/>
</dbReference>